<dbReference type="AlphaFoldDB" id="E0RN71"/>
<gene>
    <name evidence="2" type="ordered locus">STHERM_c16000</name>
</gene>
<sequence>MQIVLYKKAKDTHTHYYEINDRQLHLFSSYGFTVRWWREGASSRERHYSFPSRSERDSALQRLLQRKYREGYRVLYHYFRHRLPAALPGLLRRMGGG</sequence>
<dbReference type="PaxDb" id="665571-STHERM_c16000"/>
<reference key="1">
    <citation type="submission" date="2009-08" db="EMBL/GenBank/DDBJ databases">
        <title>The genome sequence of Spirochaeta thermophila DSM6192.</title>
        <authorList>
            <person name="Angelov A."/>
            <person name="Mientus M."/>
            <person name="Wittenberg S."/>
            <person name="Lehmann R."/>
            <person name="Liesegang H."/>
            <person name="Daniel R."/>
            <person name="Liebl W."/>
        </authorList>
    </citation>
    <scope>NUCLEOTIDE SEQUENCE</scope>
    <source>
        <strain>DSM 6192</strain>
    </source>
</reference>
<dbReference type="Pfam" id="PF05406">
    <property type="entry name" value="WGR"/>
    <property type="match status" value="1"/>
</dbReference>
<evidence type="ECO:0000259" key="1">
    <source>
        <dbReference type="Pfam" id="PF05406"/>
    </source>
</evidence>
<feature type="domain" description="WGR" evidence="1">
    <location>
        <begin position="9"/>
        <end position="73"/>
    </location>
</feature>
<dbReference type="HOGENOM" id="CLU_180087_0_0_12"/>
<organism evidence="2 3">
    <name type="scientific">Winmispira thermophila (strain ATCC 49972 / DSM 6192 / RI 19.B1)</name>
    <name type="common">Spirochaeta thermophila</name>
    <dbReference type="NCBI Taxonomy" id="665571"/>
    <lineage>
        <taxon>Bacteria</taxon>
        <taxon>Pseudomonadati</taxon>
        <taxon>Spirochaetota</taxon>
        <taxon>Spirochaetia</taxon>
        <taxon>Winmispirales</taxon>
        <taxon>Winmispiraceae</taxon>
        <taxon>Winmispira</taxon>
    </lineage>
</organism>
<dbReference type="InterPro" id="IPR008893">
    <property type="entry name" value="WGR_domain"/>
</dbReference>
<evidence type="ECO:0000313" key="3">
    <source>
        <dbReference type="Proteomes" id="UP000001296"/>
    </source>
</evidence>
<dbReference type="KEGG" id="sta:STHERM_c16000"/>
<proteinExistence type="predicted"/>
<dbReference type="RefSeq" id="WP_013314379.1">
    <property type="nucleotide sequence ID" value="NC_014484.1"/>
</dbReference>
<reference evidence="2 3" key="2">
    <citation type="journal article" date="2010" name="J. Bacteriol.">
        <title>Genome sequence of the polysaccharide-degrading, thermophilic anaerobe Spirochaeta thermophila DSM 6192.</title>
        <authorList>
            <person name="Angelov A."/>
            <person name="Liebl S."/>
            <person name="Ballschmiter M."/>
            <person name="Bomeke M."/>
            <person name="Lehmann R."/>
            <person name="Liesegang H."/>
            <person name="Daniel R."/>
            <person name="Liebl W."/>
        </authorList>
    </citation>
    <scope>NUCLEOTIDE SEQUENCE [LARGE SCALE GENOMIC DNA]</scope>
    <source>
        <strain evidence="3">ATCC 49972 / DSM 6192 / RI 19.B1</strain>
    </source>
</reference>
<protein>
    <recommendedName>
        <fullName evidence="1">WGR domain-containing protein</fullName>
    </recommendedName>
</protein>
<dbReference type="Proteomes" id="UP000001296">
    <property type="component" value="Chromosome"/>
</dbReference>
<accession>E0RN71</accession>
<name>E0RN71_WINT6</name>
<dbReference type="EMBL" id="CP001698">
    <property type="protein sequence ID" value="ADN02540.1"/>
    <property type="molecule type" value="Genomic_DNA"/>
</dbReference>
<evidence type="ECO:0000313" key="2">
    <source>
        <dbReference type="EMBL" id="ADN02540.1"/>
    </source>
</evidence>